<feature type="region of interest" description="Disordered" evidence="1">
    <location>
        <begin position="1"/>
        <end position="149"/>
    </location>
</feature>
<gene>
    <name evidence="3" type="ORF">JTE90_019013</name>
</gene>
<reference evidence="3 4" key="1">
    <citation type="journal article" date="2022" name="Nat. Ecol. Evol.">
        <title>A masculinizing supergene underlies an exaggerated male reproductive morph in a spider.</title>
        <authorList>
            <person name="Hendrickx F."/>
            <person name="De Corte Z."/>
            <person name="Sonet G."/>
            <person name="Van Belleghem S.M."/>
            <person name="Kostlbacher S."/>
            <person name="Vangestel C."/>
        </authorList>
    </citation>
    <scope>NUCLEOTIDE SEQUENCE [LARGE SCALE GENOMIC DNA]</scope>
    <source>
        <strain evidence="3">W744_W776</strain>
    </source>
</reference>
<dbReference type="InterPro" id="IPR031444">
    <property type="entry name" value="PCNA-AF_dom"/>
</dbReference>
<name>A0AAV6V0F8_9ARAC</name>
<dbReference type="AlphaFoldDB" id="A0AAV6V0F8"/>
<feature type="compositionally biased region" description="Basic and acidic residues" evidence="1">
    <location>
        <begin position="83"/>
        <end position="100"/>
    </location>
</feature>
<evidence type="ECO:0000256" key="1">
    <source>
        <dbReference type="SAM" id="MobiDB-lite"/>
    </source>
</evidence>
<feature type="domain" description="PCNA-associated factor histone-like" evidence="2">
    <location>
        <begin position="1"/>
        <end position="120"/>
    </location>
</feature>
<sequence length="149" mass="16321">MARTKADAAKKAGGKAPRKEPMLRNSPSSAGVSKSKNCNGAALRNSARKCPVPKWQVSVKDLAWMQPGSSRDPQAQEVNEENGNNHEENGGKSEENGREDEGSELLQQDMEDSNESVDQELDRSESLGRESLDIEISNHDKVDDSKEKV</sequence>
<evidence type="ECO:0000259" key="2">
    <source>
        <dbReference type="Pfam" id="PF15715"/>
    </source>
</evidence>
<proteinExistence type="predicted"/>
<evidence type="ECO:0000313" key="3">
    <source>
        <dbReference type="EMBL" id="KAG8189001.1"/>
    </source>
</evidence>
<feature type="compositionally biased region" description="Acidic residues" evidence="1">
    <location>
        <begin position="101"/>
        <end position="119"/>
    </location>
</feature>
<feature type="compositionally biased region" description="Basic and acidic residues" evidence="1">
    <location>
        <begin position="1"/>
        <end position="10"/>
    </location>
</feature>
<comment type="caution">
    <text evidence="3">The sequence shown here is derived from an EMBL/GenBank/DDBJ whole genome shotgun (WGS) entry which is preliminary data.</text>
</comment>
<dbReference type="EMBL" id="JAFNEN010000224">
    <property type="protein sequence ID" value="KAG8189001.1"/>
    <property type="molecule type" value="Genomic_DNA"/>
</dbReference>
<protein>
    <recommendedName>
        <fullName evidence="2">PCNA-associated factor histone-like domain-containing protein</fullName>
    </recommendedName>
</protein>
<feature type="compositionally biased region" description="Polar residues" evidence="1">
    <location>
        <begin position="25"/>
        <end position="38"/>
    </location>
</feature>
<accession>A0AAV6V0F8</accession>
<organism evidence="3 4">
    <name type="scientific">Oedothorax gibbosus</name>
    <dbReference type="NCBI Taxonomy" id="931172"/>
    <lineage>
        <taxon>Eukaryota</taxon>
        <taxon>Metazoa</taxon>
        <taxon>Ecdysozoa</taxon>
        <taxon>Arthropoda</taxon>
        <taxon>Chelicerata</taxon>
        <taxon>Arachnida</taxon>
        <taxon>Araneae</taxon>
        <taxon>Araneomorphae</taxon>
        <taxon>Entelegynae</taxon>
        <taxon>Araneoidea</taxon>
        <taxon>Linyphiidae</taxon>
        <taxon>Erigoninae</taxon>
        <taxon>Oedothorax</taxon>
    </lineage>
</organism>
<feature type="compositionally biased region" description="Basic and acidic residues" evidence="1">
    <location>
        <begin position="120"/>
        <end position="149"/>
    </location>
</feature>
<evidence type="ECO:0000313" key="4">
    <source>
        <dbReference type="Proteomes" id="UP000827092"/>
    </source>
</evidence>
<dbReference type="Proteomes" id="UP000827092">
    <property type="component" value="Unassembled WGS sequence"/>
</dbReference>
<keyword evidence="4" id="KW-1185">Reference proteome</keyword>
<dbReference type="Pfam" id="PF15715">
    <property type="entry name" value="PAF"/>
    <property type="match status" value="1"/>
</dbReference>